<protein>
    <submittedName>
        <fullName evidence="1">Uncharacterized protein</fullName>
    </submittedName>
</protein>
<keyword evidence="2" id="KW-1185">Reference proteome</keyword>
<feature type="non-terminal residue" evidence="1">
    <location>
        <position position="1"/>
    </location>
</feature>
<reference evidence="1" key="1">
    <citation type="journal article" date="2022" name="bioRxiv">
        <title>Sequencing and chromosome-scale assembly of the giantPleurodeles waltlgenome.</title>
        <authorList>
            <person name="Brown T."/>
            <person name="Elewa A."/>
            <person name="Iarovenko S."/>
            <person name="Subramanian E."/>
            <person name="Araus A.J."/>
            <person name="Petzold A."/>
            <person name="Susuki M."/>
            <person name="Suzuki K.-i.T."/>
            <person name="Hayashi T."/>
            <person name="Toyoda A."/>
            <person name="Oliveira C."/>
            <person name="Osipova E."/>
            <person name="Leigh N.D."/>
            <person name="Simon A."/>
            <person name="Yun M.H."/>
        </authorList>
    </citation>
    <scope>NUCLEOTIDE SEQUENCE</scope>
    <source>
        <strain evidence="1">20211129_DDA</strain>
        <tissue evidence="1">Liver</tissue>
    </source>
</reference>
<feature type="non-terminal residue" evidence="1">
    <location>
        <position position="52"/>
    </location>
</feature>
<dbReference type="EMBL" id="JANPWB010000010">
    <property type="protein sequence ID" value="KAJ1135933.1"/>
    <property type="molecule type" value="Genomic_DNA"/>
</dbReference>
<dbReference type="Proteomes" id="UP001066276">
    <property type="component" value="Chromosome 6"/>
</dbReference>
<evidence type="ECO:0000313" key="1">
    <source>
        <dbReference type="EMBL" id="KAJ1135933.1"/>
    </source>
</evidence>
<accession>A0AAV7QBH2</accession>
<comment type="caution">
    <text evidence="1">The sequence shown here is derived from an EMBL/GenBank/DDBJ whole genome shotgun (WGS) entry which is preliminary data.</text>
</comment>
<evidence type="ECO:0000313" key="2">
    <source>
        <dbReference type="Proteomes" id="UP001066276"/>
    </source>
</evidence>
<gene>
    <name evidence="1" type="ORF">NDU88_002362</name>
</gene>
<sequence>VNGTLKSRLAKVCASTSLKWPNALPFELMSLRRAPDQKTELFPQEIIMRRAI</sequence>
<organism evidence="1 2">
    <name type="scientific">Pleurodeles waltl</name>
    <name type="common">Iberian ribbed newt</name>
    <dbReference type="NCBI Taxonomy" id="8319"/>
    <lineage>
        <taxon>Eukaryota</taxon>
        <taxon>Metazoa</taxon>
        <taxon>Chordata</taxon>
        <taxon>Craniata</taxon>
        <taxon>Vertebrata</taxon>
        <taxon>Euteleostomi</taxon>
        <taxon>Amphibia</taxon>
        <taxon>Batrachia</taxon>
        <taxon>Caudata</taxon>
        <taxon>Salamandroidea</taxon>
        <taxon>Salamandridae</taxon>
        <taxon>Pleurodelinae</taxon>
        <taxon>Pleurodeles</taxon>
    </lineage>
</organism>
<proteinExistence type="predicted"/>
<name>A0AAV7QBH2_PLEWA</name>
<dbReference type="AlphaFoldDB" id="A0AAV7QBH2"/>